<sequence>MMPTMVSVFLSASDQQASEVPITGDMTCKDVVEACRPLGDTACHLVEAWHGHESVVPDNERMLEVLQRWGSKQHEVRFFLQRAADTTTTGPGGSRSQNGTARRNGMSNVANDRRQENGAGSPGVELTLEELQEMATRQQQQIEAQQQLLVAKEQRLLYLKQQEARQKQQQQQHSAGGTGIDGEKLRALREKIESQEAKLRKIRAAKGQADNARHTNKNLAAEMEQVNALFLEKQQELAVASHKVEKLTRQLDELRASSGTAAGNPQAGCTAGGFQGAVAVAQAGHVPSPAAVELERLSRELQMRNKLNQEQNSRLQQQKDLLNKRNQEVVMMDRRISELRERLRSKKAAAQQKENIPVNVGDTIQPRHASAAGGRVAAVGPIVQSQAAAAAAQHRGPAVPAKPNGAVKSTAPHGGGGTLADGPVKPSSLLVETSSPLRHAAAAAPEVSSPLGIAMAQAINGNTAASEKKDVTEQPTVNGRTNPISPDSDNPKMPSCQYSGKQTLDSPCATAGPGSDGMDADRRGGDGARPGLRESTGAAGAAVGRQRSTVGTQAKGGAPPPPPQRTSHHIQQRISVPPTVDELPMSPLSPLSPLSVHSNPSSPVGTDSLLFHHHCPQSAAVRPFVSMSGQGQSHKPQSPRKAPTSQTVSSIYSMYTQQAAPPPRNFQQAVLDALSLRRGPGPRPSGTTGNGYSRLPPSNSGSSYGCPQGTERSDGEATAALAGVSPAARPLSPTKLLPFNALPTSARYQSEADLEALRRKLANAPRPLKKRSSITDCDDGPAGSGGPGAVQKILYQRYNPLATTDVTASAPPAHGSAAGAGAGVAAAPFYKPKWPPAYAPNGSHGPAHAAGTGHGGDARSPGHFGDEAANGNVERAGAKADSNSALAREEAALPSPNSVAEDDQNNNVMVSAMHQVGGLFVGNVADDDFPMSPPPPYPSLAEHERVPTIISSTAPLPPGKRTNLKKNGSERIGHGMRVKFDPLAILLDAALEGDYELVQRVLCEVRDASQPNDEGITALHNAVCAGHMEIVRLLVHTGVNVNAADSDGWTPLHCAASCNNVHLCKFLVESGAAVFAVTISDSETAADKCEEMEEGYQQCSQFLYGVQEKLGLMNKCVVFALWDYEATRDDELAVREGDSLSVLRRSCGGGGANDDADNDNGGRGGGEAEDGGGAETEWWWARLGEREGFVPRNLLGLYPRIKPKSRSLA</sequence>
<dbReference type="SMART" id="SM00248">
    <property type="entry name" value="ANK"/>
    <property type="match status" value="2"/>
</dbReference>
<gene>
    <name evidence="13" type="primary">PPP1R13B</name>
</gene>
<dbReference type="Gene3D" id="1.25.40.20">
    <property type="entry name" value="Ankyrin repeat-containing domain"/>
    <property type="match status" value="1"/>
</dbReference>
<comment type="subcellular location">
    <subcellularLocation>
        <location evidence="1">Nucleus</location>
    </subcellularLocation>
</comment>
<protein>
    <submittedName>
        <fullName evidence="13">Apoptosis-stimulating of p53 protein 1 isoform X1</fullName>
    </submittedName>
</protein>
<feature type="region of interest" description="Disordered" evidence="10">
    <location>
        <begin position="1151"/>
        <end position="1173"/>
    </location>
</feature>
<accession>A0AAJ7TLI5</accession>
<dbReference type="InterPro" id="IPR036028">
    <property type="entry name" value="SH3-like_dom_sf"/>
</dbReference>
<feature type="compositionally biased region" description="Polar residues" evidence="10">
    <location>
        <begin position="473"/>
        <end position="488"/>
    </location>
</feature>
<dbReference type="KEGG" id="pmrn:116947906"/>
<dbReference type="RefSeq" id="XP_032820089.1">
    <property type="nucleotide sequence ID" value="XM_032964198.1"/>
</dbReference>
<keyword evidence="12" id="KW-1185">Reference proteome</keyword>
<evidence type="ECO:0000259" key="11">
    <source>
        <dbReference type="PROSITE" id="PS50002"/>
    </source>
</evidence>
<feature type="compositionally biased region" description="Low complexity" evidence="10">
    <location>
        <begin position="842"/>
        <end position="851"/>
    </location>
</feature>
<feature type="region of interest" description="Disordered" evidence="10">
    <location>
        <begin position="390"/>
        <end position="429"/>
    </location>
</feature>
<feature type="region of interest" description="Disordered" evidence="10">
    <location>
        <begin position="463"/>
        <end position="610"/>
    </location>
</feature>
<dbReference type="PANTHER" id="PTHR24131">
    <property type="entry name" value="APOPTOSIS-STIMULATING OF P53 PROTEIN"/>
    <property type="match status" value="1"/>
</dbReference>
<dbReference type="PANTHER" id="PTHR24131:SF5">
    <property type="entry name" value="APOPTOSIS-STIMULATING OF P53 PROTEIN 1"/>
    <property type="match status" value="1"/>
</dbReference>
<keyword evidence="5 7" id="KW-0040">ANK repeat</keyword>
<dbReference type="PROSITE" id="PS50297">
    <property type="entry name" value="ANK_REP_REGION"/>
    <property type="match status" value="2"/>
</dbReference>
<keyword evidence="6" id="KW-0539">Nucleus</keyword>
<proteinExistence type="predicted"/>
<dbReference type="SMART" id="SM00326">
    <property type="entry name" value="SH3"/>
    <property type="match status" value="1"/>
</dbReference>
<feature type="region of interest" description="Disordered" evidence="10">
    <location>
        <begin position="676"/>
        <end position="717"/>
    </location>
</feature>
<dbReference type="Pfam" id="PF21801">
    <property type="entry name" value="ASPP2-like_RA"/>
    <property type="match status" value="1"/>
</dbReference>
<dbReference type="InterPro" id="IPR047163">
    <property type="entry name" value="ASPP1/2"/>
</dbReference>
<evidence type="ECO:0000256" key="4">
    <source>
        <dbReference type="ARBA" id="ARBA00022737"/>
    </source>
</evidence>
<dbReference type="Pfam" id="PF07653">
    <property type="entry name" value="SH3_2"/>
    <property type="match status" value="1"/>
</dbReference>
<dbReference type="SUPFAM" id="SSF48403">
    <property type="entry name" value="Ankyrin repeat"/>
    <property type="match status" value="1"/>
</dbReference>
<feature type="coiled-coil region" evidence="9">
    <location>
        <begin position="128"/>
        <end position="155"/>
    </location>
</feature>
<feature type="repeat" description="ANK" evidence="7">
    <location>
        <begin position="1047"/>
        <end position="1079"/>
    </location>
</feature>
<feature type="compositionally biased region" description="Polar residues" evidence="10">
    <location>
        <begin position="696"/>
        <end position="705"/>
    </location>
</feature>
<organism evidence="12 13">
    <name type="scientific">Petromyzon marinus</name>
    <name type="common">Sea lamprey</name>
    <dbReference type="NCBI Taxonomy" id="7757"/>
    <lineage>
        <taxon>Eukaryota</taxon>
        <taxon>Metazoa</taxon>
        <taxon>Chordata</taxon>
        <taxon>Craniata</taxon>
        <taxon>Vertebrata</taxon>
        <taxon>Cyclostomata</taxon>
        <taxon>Hyperoartia</taxon>
        <taxon>Petromyzontiformes</taxon>
        <taxon>Petromyzontidae</taxon>
        <taxon>Petromyzon</taxon>
    </lineage>
</organism>
<keyword evidence="4" id="KW-0677">Repeat</keyword>
<feature type="compositionally biased region" description="Polar residues" evidence="10">
    <location>
        <begin position="496"/>
        <end position="505"/>
    </location>
</feature>
<evidence type="ECO:0000313" key="13">
    <source>
        <dbReference type="RefSeq" id="XP_032820089.1"/>
    </source>
</evidence>
<feature type="compositionally biased region" description="Low complexity" evidence="10">
    <location>
        <begin position="583"/>
        <end position="603"/>
    </location>
</feature>
<evidence type="ECO:0000256" key="2">
    <source>
        <dbReference type="ARBA" id="ARBA00022443"/>
    </source>
</evidence>
<dbReference type="AlphaFoldDB" id="A0AAJ7TLI5"/>
<dbReference type="SUPFAM" id="SSF54236">
    <property type="entry name" value="Ubiquitin-like"/>
    <property type="match status" value="1"/>
</dbReference>
<dbReference type="GeneID" id="116947906"/>
<dbReference type="Pfam" id="PF12796">
    <property type="entry name" value="Ank_2"/>
    <property type="match status" value="1"/>
</dbReference>
<evidence type="ECO:0000256" key="6">
    <source>
        <dbReference type="ARBA" id="ARBA00023242"/>
    </source>
</evidence>
<evidence type="ECO:0000256" key="7">
    <source>
        <dbReference type="PROSITE-ProRule" id="PRU00023"/>
    </source>
</evidence>
<reference evidence="13" key="1">
    <citation type="submission" date="2025-08" db="UniProtKB">
        <authorList>
            <consortium name="RefSeq"/>
        </authorList>
    </citation>
    <scope>IDENTIFICATION</scope>
    <source>
        <tissue evidence="13">Sperm</tissue>
    </source>
</reference>
<feature type="region of interest" description="Disordered" evidence="10">
    <location>
        <begin position="626"/>
        <end position="647"/>
    </location>
</feature>
<dbReference type="GO" id="GO:0002039">
    <property type="term" value="F:p53 binding"/>
    <property type="evidence" value="ECO:0007669"/>
    <property type="project" value="InterPro"/>
</dbReference>
<evidence type="ECO:0000256" key="1">
    <source>
        <dbReference type="ARBA" id="ARBA00004123"/>
    </source>
</evidence>
<feature type="compositionally biased region" description="Polar residues" evidence="10">
    <location>
        <begin position="627"/>
        <end position="636"/>
    </location>
</feature>
<evidence type="ECO:0000313" key="12">
    <source>
        <dbReference type="Proteomes" id="UP001318040"/>
    </source>
</evidence>
<keyword evidence="3" id="KW-0053">Apoptosis</keyword>
<dbReference type="PROSITE" id="PS50002">
    <property type="entry name" value="SH3"/>
    <property type="match status" value="1"/>
</dbReference>
<feature type="domain" description="SH3" evidence="11">
    <location>
        <begin position="1113"/>
        <end position="1200"/>
    </location>
</feature>
<feature type="coiled-coil region" evidence="9">
    <location>
        <begin position="185"/>
        <end position="257"/>
    </location>
</feature>
<feature type="region of interest" description="Disordered" evidence="10">
    <location>
        <begin position="763"/>
        <end position="788"/>
    </location>
</feature>
<dbReference type="InterPro" id="IPR029071">
    <property type="entry name" value="Ubiquitin-like_domsf"/>
</dbReference>
<dbReference type="InterPro" id="IPR001452">
    <property type="entry name" value="SH3_domain"/>
</dbReference>
<dbReference type="CTD" id="23368"/>
<dbReference type="GO" id="GO:0005634">
    <property type="term" value="C:nucleus"/>
    <property type="evidence" value="ECO:0007669"/>
    <property type="project" value="UniProtKB-SubCell"/>
</dbReference>
<dbReference type="Gene3D" id="3.10.20.90">
    <property type="entry name" value="Phosphatidylinositol 3-kinase Catalytic Subunit, Chain A, domain 1"/>
    <property type="match status" value="1"/>
</dbReference>
<feature type="region of interest" description="Disordered" evidence="10">
    <location>
        <begin position="83"/>
        <end position="122"/>
    </location>
</feature>
<keyword evidence="9" id="KW-0175">Coiled coil</keyword>
<evidence type="ECO:0000256" key="9">
    <source>
        <dbReference type="SAM" id="Coils"/>
    </source>
</evidence>
<dbReference type="FunFam" id="1.25.40.20:FF:000008">
    <property type="entry name" value="Apoptosis-stimulating of p53 protein 2 isoform 1"/>
    <property type="match status" value="1"/>
</dbReference>
<dbReference type="PROSITE" id="PS50088">
    <property type="entry name" value="ANK_REPEAT"/>
    <property type="match status" value="2"/>
</dbReference>
<dbReference type="SUPFAM" id="SSF50044">
    <property type="entry name" value="SH3-domain"/>
    <property type="match status" value="1"/>
</dbReference>
<feature type="region of interest" description="Disordered" evidence="10">
    <location>
        <begin position="840"/>
        <end position="903"/>
    </location>
</feature>
<dbReference type="GO" id="GO:0042981">
    <property type="term" value="P:regulation of apoptotic process"/>
    <property type="evidence" value="ECO:0007669"/>
    <property type="project" value="InterPro"/>
</dbReference>
<dbReference type="InterPro" id="IPR002110">
    <property type="entry name" value="Ankyrin_rpt"/>
</dbReference>
<dbReference type="GO" id="GO:0006915">
    <property type="term" value="P:apoptotic process"/>
    <property type="evidence" value="ECO:0007669"/>
    <property type="project" value="UniProtKB-KW"/>
</dbReference>
<evidence type="ECO:0000256" key="3">
    <source>
        <dbReference type="ARBA" id="ARBA00022703"/>
    </source>
</evidence>
<keyword evidence="2 8" id="KW-0728">SH3 domain</keyword>
<feature type="compositionally biased region" description="Polar residues" evidence="10">
    <location>
        <begin position="84"/>
        <end position="110"/>
    </location>
</feature>
<feature type="repeat" description="ANK" evidence="7">
    <location>
        <begin position="1014"/>
        <end position="1046"/>
    </location>
</feature>
<dbReference type="InterPro" id="IPR048942">
    <property type="entry name" value="ASPP2-like_RA"/>
</dbReference>
<dbReference type="InterPro" id="IPR036770">
    <property type="entry name" value="Ankyrin_rpt-contain_sf"/>
</dbReference>
<feature type="compositionally biased region" description="Low complexity" evidence="10">
    <location>
        <begin position="676"/>
        <end position="687"/>
    </location>
</feature>
<name>A0AAJ7TLI5_PETMA</name>
<evidence type="ECO:0000256" key="5">
    <source>
        <dbReference type="ARBA" id="ARBA00023043"/>
    </source>
</evidence>
<evidence type="ECO:0000256" key="10">
    <source>
        <dbReference type="SAM" id="MobiDB-lite"/>
    </source>
</evidence>
<dbReference type="Proteomes" id="UP001318040">
    <property type="component" value="Chromosome 31"/>
</dbReference>
<feature type="coiled-coil region" evidence="9">
    <location>
        <begin position="294"/>
        <end position="356"/>
    </location>
</feature>
<evidence type="ECO:0000256" key="8">
    <source>
        <dbReference type="PROSITE-ProRule" id="PRU00192"/>
    </source>
</evidence>